<proteinExistence type="predicted"/>
<evidence type="ECO:0000256" key="4">
    <source>
        <dbReference type="ARBA" id="ARBA00023014"/>
    </source>
</evidence>
<evidence type="ECO:0000256" key="1">
    <source>
        <dbReference type="ARBA" id="ARBA00022485"/>
    </source>
</evidence>
<dbReference type="RefSeq" id="WP_235293367.1">
    <property type="nucleotide sequence ID" value="NZ_BSOH01000037.1"/>
</dbReference>
<name>A0AA37SUD1_9BACT</name>
<dbReference type="PROSITE" id="PS51379">
    <property type="entry name" value="4FE4S_FER_2"/>
    <property type="match status" value="2"/>
</dbReference>
<evidence type="ECO:0000313" key="6">
    <source>
        <dbReference type="EMBL" id="GLR19839.1"/>
    </source>
</evidence>
<evidence type="ECO:0000256" key="2">
    <source>
        <dbReference type="ARBA" id="ARBA00022723"/>
    </source>
</evidence>
<dbReference type="PROSITE" id="PS00198">
    <property type="entry name" value="4FE4S_FER_1"/>
    <property type="match status" value="1"/>
</dbReference>
<dbReference type="AlphaFoldDB" id="A0AA37SUD1"/>
<reference evidence="6" key="1">
    <citation type="journal article" date="2014" name="Int. J. Syst. Evol. Microbiol.">
        <title>Complete genome sequence of Corynebacterium casei LMG S-19264T (=DSM 44701T), isolated from a smear-ripened cheese.</title>
        <authorList>
            <consortium name="US DOE Joint Genome Institute (JGI-PGF)"/>
            <person name="Walter F."/>
            <person name="Albersmeier A."/>
            <person name="Kalinowski J."/>
            <person name="Ruckert C."/>
        </authorList>
    </citation>
    <scope>NUCLEOTIDE SEQUENCE</scope>
    <source>
        <strain evidence="6">NBRC 108769</strain>
    </source>
</reference>
<dbReference type="InterPro" id="IPR017896">
    <property type="entry name" value="4Fe4S_Fe-S-bd"/>
</dbReference>
<dbReference type="SUPFAM" id="SSF54862">
    <property type="entry name" value="4Fe-4S ferredoxins"/>
    <property type="match status" value="1"/>
</dbReference>
<dbReference type="PANTHER" id="PTHR43687">
    <property type="entry name" value="ADENYLYLSULFATE REDUCTASE, BETA SUBUNIT"/>
    <property type="match status" value="1"/>
</dbReference>
<sequence>MASKKEFKSNCDDEGGKLMPLVNFNSCGAKEDCVAICPYDVFEMRPITDDDKSKLNLKGKIKTFFFKNKAYLTDPALCHACGLCVQACPENAIKLGKFIP</sequence>
<accession>A0AA37SUD1</accession>
<feature type="domain" description="4Fe-4S ferredoxin-type" evidence="5">
    <location>
        <begin position="18"/>
        <end position="47"/>
    </location>
</feature>
<protein>
    <recommendedName>
        <fullName evidence="5">4Fe-4S ferredoxin-type domain-containing protein</fullName>
    </recommendedName>
</protein>
<reference evidence="6" key="2">
    <citation type="submission" date="2023-01" db="EMBL/GenBank/DDBJ databases">
        <title>Draft genome sequence of Portibacter lacus strain NBRC 108769.</title>
        <authorList>
            <person name="Sun Q."/>
            <person name="Mori K."/>
        </authorList>
    </citation>
    <scope>NUCLEOTIDE SEQUENCE</scope>
    <source>
        <strain evidence="6">NBRC 108769</strain>
    </source>
</reference>
<keyword evidence="4" id="KW-0411">Iron-sulfur</keyword>
<evidence type="ECO:0000313" key="7">
    <source>
        <dbReference type="Proteomes" id="UP001156666"/>
    </source>
</evidence>
<dbReference type="Gene3D" id="3.30.70.20">
    <property type="match status" value="1"/>
</dbReference>
<dbReference type="PANTHER" id="PTHR43687:SF1">
    <property type="entry name" value="FERREDOXIN III"/>
    <property type="match status" value="1"/>
</dbReference>
<keyword evidence="3" id="KW-0408">Iron</keyword>
<dbReference type="InterPro" id="IPR017900">
    <property type="entry name" value="4Fe4S_Fe_S_CS"/>
</dbReference>
<dbReference type="InterPro" id="IPR050572">
    <property type="entry name" value="Fe-S_Ferredoxin"/>
</dbReference>
<organism evidence="6 7">
    <name type="scientific">Portibacter lacus</name>
    <dbReference type="NCBI Taxonomy" id="1099794"/>
    <lineage>
        <taxon>Bacteria</taxon>
        <taxon>Pseudomonadati</taxon>
        <taxon>Bacteroidota</taxon>
        <taxon>Saprospiria</taxon>
        <taxon>Saprospirales</taxon>
        <taxon>Haliscomenobacteraceae</taxon>
        <taxon>Portibacter</taxon>
    </lineage>
</organism>
<dbReference type="EMBL" id="BSOH01000037">
    <property type="protein sequence ID" value="GLR19839.1"/>
    <property type="molecule type" value="Genomic_DNA"/>
</dbReference>
<comment type="caution">
    <text evidence="6">The sequence shown here is derived from an EMBL/GenBank/DDBJ whole genome shotgun (WGS) entry which is preliminary data.</text>
</comment>
<feature type="domain" description="4Fe-4S ferredoxin-type" evidence="5">
    <location>
        <begin position="69"/>
        <end position="98"/>
    </location>
</feature>
<evidence type="ECO:0000259" key="5">
    <source>
        <dbReference type="PROSITE" id="PS51379"/>
    </source>
</evidence>
<keyword evidence="1" id="KW-0004">4Fe-4S</keyword>
<dbReference type="GO" id="GO:0046872">
    <property type="term" value="F:metal ion binding"/>
    <property type="evidence" value="ECO:0007669"/>
    <property type="project" value="UniProtKB-KW"/>
</dbReference>
<dbReference type="Proteomes" id="UP001156666">
    <property type="component" value="Unassembled WGS sequence"/>
</dbReference>
<keyword evidence="7" id="KW-1185">Reference proteome</keyword>
<dbReference type="GO" id="GO:0051539">
    <property type="term" value="F:4 iron, 4 sulfur cluster binding"/>
    <property type="evidence" value="ECO:0007669"/>
    <property type="project" value="UniProtKB-KW"/>
</dbReference>
<evidence type="ECO:0000256" key="3">
    <source>
        <dbReference type="ARBA" id="ARBA00023004"/>
    </source>
</evidence>
<dbReference type="Pfam" id="PF12838">
    <property type="entry name" value="Fer4_7"/>
    <property type="match status" value="1"/>
</dbReference>
<keyword evidence="2" id="KW-0479">Metal-binding</keyword>
<gene>
    <name evidence="6" type="ORF">GCM10007940_44550</name>
</gene>